<dbReference type="RefSeq" id="WP_158084854.1">
    <property type="nucleotide sequence ID" value="NZ_AP022615.1"/>
</dbReference>
<name>A0A1X0DSW8_MYCHE</name>
<dbReference type="OrthoDB" id="828244at2"/>
<evidence type="ECO:0000313" key="1">
    <source>
        <dbReference type="EMBL" id="ORA75455.1"/>
    </source>
</evidence>
<sequence>MAETDNLVDWSSLSEDVWPTLLIGNGLSINTWRRFSYSELLTVAALEPPAIQIFSDLETTNFEEVLEGLWHAERVLVAMGQESIGVRDLYAHVRHELVAAIKRVHIRWTDMPVENLQQIAAVLDQHRWVFTLNYDLLTYWASMDNQTTTEIVDFLWNNPFDPLDSEIWSASATGLVFLHGGIHLWQNSATGESGKWTNQQPGGLLSQLDETLETNPDRQPLIVSEGRCEQKLRAIRRSDYLSFAYQQLSTNTDPTVVFGASFGAQDAHIVKGLRKGGRRRIAISVLPGEDYEIIATMARYRANLPDQDLVFFNSTTHPLGDAALRVADNRL</sequence>
<dbReference type="AlphaFoldDB" id="A0A1X0DSW8"/>
<gene>
    <name evidence="1" type="ORF">BST25_05930</name>
</gene>
<dbReference type="Proteomes" id="UP000192566">
    <property type="component" value="Unassembled WGS sequence"/>
</dbReference>
<dbReference type="Pfam" id="PF16263">
    <property type="entry name" value="DUF4917"/>
    <property type="match status" value="1"/>
</dbReference>
<protein>
    <submittedName>
        <fullName evidence="1">Uncharacterized protein</fullName>
    </submittedName>
</protein>
<comment type="caution">
    <text evidence="1">The sequence shown here is derived from an EMBL/GenBank/DDBJ whole genome shotgun (WGS) entry which is preliminary data.</text>
</comment>
<reference evidence="1 2" key="1">
    <citation type="submission" date="2017-02" db="EMBL/GenBank/DDBJ databases">
        <title>The new phylogeny of genus Mycobacterium.</title>
        <authorList>
            <person name="Tortoli E."/>
            <person name="Trovato A."/>
            <person name="Cirillo D.M."/>
        </authorList>
    </citation>
    <scope>NUCLEOTIDE SEQUENCE [LARGE SCALE GENOMIC DNA]</scope>
    <source>
        <strain evidence="1 2">DSM 44471</strain>
    </source>
</reference>
<organism evidence="1 2">
    <name type="scientific">Mycobacterium heidelbergense</name>
    <dbReference type="NCBI Taxonomy" id="53376"/>
    <lineage>
        <taxon>Bacteria</taxon>
        <taxon>Bacillati</taxon>
        <taxon>Actinomycetota</taxon>
        <taxon>Actinomycetes</taxon>
        <taxon>Mycobacteriales</taxon>
        <taxon>Mycobacteriaceae</taxon>
        <taxon>Mycobacterium</taxon>
        <taxon>Mycobacterium simiae complex</taxon>
    </lineage>
</organism>
<accession>A0A1X0DSW8</accession>
<dbReference type="InterPro" id="IPR032581">
    <property type="entry name" value="DUF4917"/>
</dbReference>
<dbReference type="EMBL" id="MVHR01000005">
    <property type="protein sequence ID" value="ORA75455.1"/>
    <property type="molecule type" value="Genomic_DNA"/>
</dbReference>
<proteinExistence type="predicted"/>
<evidence type="ECO:0000313" key="2">
    <source>
        <dbReference type="Proteomes" id="UP000192566"/>
    </source>
</evidence>
<keyword evidence="2" id="KW-1185">Reference proteome</keyword>
<dbReference type="STRING" id="53376.BST25_05930"/>